<feature type="domain" description="YchJ-like middle NTF2-like" evidence="1">
    <location>
        <begin position="35"/>
        <end position="132"/>
    </location>
</feature>
<organism evidence="2 3">
    <name type="scientific">Chromobacterium subtsugae</name>
    <dbReference type="NCBI Taxonomy" id="251747"/>
    <lineage>
        <taxon>Bacteria</taxon>
        <taxon>Pseudomonadati</taxon>
        <taxon>Pseudomonadota</taxon>
        <taxon>Betaproteobacteria</taxon>
        <taxon>Neisseriales</taxon>
        <taxon>Chromobacteriaceae</taxon>
        <taxon>Chromobacterium</taxon>
    </lineage>
</organism>
<dbReference type="SUPFAM" id="SSF54427">
    <property type="entry name" value="NTF2-like"/>
    <property type="match status" value="1"/>
</dbReference>
<reference evidence="2 3" key="1">
    <citation type="submission" date="2021-05" db="EMBL/GenBank/DDBJ databases">
        <title>Draft Whole Genome Sequencing Of Biosensor Chromobacterium violaceum Strain CV026 Reveals A Regulatory RNA In Chromobacterium violaceum Phenotype Regulatory Network.</title>
        <authorList>
            <person name="Hong K.W."/>
            <person name="Chan K.G."/>
            <person name="Chang C.-Y."/>
        </authorList>
    </citation>
    <scope>NUCLEOTIDE SEQUENCE [LARGE SCALE GENOMIC DNA]</scope>
    <source>
        <strain evidence="2 3">ATCC 31532</strain>
    </source>
</reference>
<protein>
    <recommendedName>
        <fullName evidence="1">YchJ-like middle NTF2-like domain-containing protein</fullName>
    </recommendedName>
</protein>
<gene>
    <name evidence="2" type="ORF">KIF53_11400</name>
</gene>
<evidence type="ECO:0000313" key="3">
    <source>
        <dbReference type="Proteomes" id="UP000711178"/>
    </source>
</evidence>
<comment type="caution">
    <text evidence="2">The sequence shown here is derived from an EMBL/GenBank/DDBJ whole genome shotgun (WGS) entry which is preliminary data.</text>
</comment>
<dbReference type="Gene3D" id="3.10.450.50">
    <property type="match status" value="1"/>
</dbReference>
<dbReference type="Pfam" id="PF17775">
    <property type="entry name" value="YchJ_M-like"/>
    <property type="match status" value="1"/>
</dbReference>
<evidence type="ECO:0000259" key="1">
    <source>
        <dbReference type="Pfam" id="PF17775"/>
    </source>
</evidence>
<dbReference type="Proteomes" id="UP000711178">
    <property type="component" value="Unassembled WGS sequence"/>
</dbReference>
<accession>A0ABS7FFF0</accession>
<name>A0ABS7FFF0_9NEIS</name>
<dbReference type="RefSeq" id="WP_043576329.1">
    <property type="nucleotide sequence ID" value="NZ_CP142381.1"/>
</dbReference>
<dbReference type="GeneID" id="89684779"/>
<evidence type="ECO:0000313" key="2">
    <source>
        <dbReference type="EMBL" id="MBW8288235.1"/>
    </source>
</evidence>
<dbReference type="InterPro" id="IPR032710">
    <property type="entry name" value="NTF2-like_dom_sf"/>
</dbReference>
<keyword evidence="3" id="KW-1185">Reference proteome</keyword>
<sequence length="135" mass="14391">MKSKKQAKAACPCGGGELSACCGRYLAADAPPAPSAQALMRSRFSAYALGREDYLLATWHASTRPAALDLAEDAGVVKWIALEVLRCEAGLAGDAAGIVEFVARYKVGGKAEKLREVSRFVCEDGRWYYVAGEVS</sequence>
<dbReference type="EMBL" id="JAHDTB010000008">
    <property type="protein sequence ID" value="MBW8288235.1"/>
    <property type="molecule type" value="Genomic_DNA"/>
</dbReference>
<proteinExistence type="predicted"/>
<dbReference type="InterPro" id="IPR048469">
    <property type="entry name" value="YchJ-like_M"/>
</dbReference>